<gene>
    <name evidence="2" type="ORF">AVEN_234650_1</name>
</gene>
<evidence type="ECO:0000259" key="1">
    <source>
        <dbReference type="PROSITE" id="PS50879"/>
    </source>
</evidence>
<organism evidence="2 3">
    <name type="scientific">Araneus ventricosus</name>
    <name type="common">Orbweaver spider</name>
    <name type="synonym">Epeira ventricosa</name>
    <dbReference type="NCBI Taxonomy" id="182803"/>
    <lineage>
        <taxon>Eukaryota</taxon>
        <taxon>Metazoa</taxon>
        <taxon>Ecdysozoa</taxon>
        <taxon>Arthropoda</taxon>
        <taxon>Chelicerata</taxon>
        <taxon>Arachnida</taxon>
        <taxon>Araneae</taxon>
        <taxon>Araneomorphae</taxon>
        <taxon>Entelegynae</taxon>
        <taxon>Araneoidea</taxon>
        <taxon>Araneidae</taxon>
        <taxon>Araneus</taxon>
    </lineage>
</organism>
<feature type="domain" description="RNase H type-1" evidence="1">
    <location>
        <begin position="454"/>
        <end position="581"/>
    </location>
</feature>
<dbReference type="GO" id="GO:0003676">
    <property type="term" value="F:nucleic acid binding"/>
    <property type="evidence" value="ECO:0007669"/>
    <property type="project" value="InterPro"/>
</dbReference>
<dbReference type="Proteomes" id="UP000499080">
    <property type="component" value="Unassembled WGS sequence"/>
</dbReference>
<dbReference type="InterPro" id="IPR036397">
    <property type="entry name" value="RNaseH_sf"/>
</dbReference>
<accession>A0A4Y2D132</accession>
<sequence length="732" mass="83619">MADKSNSAYRRCEKSVNELVMRLGNLQYEEINIIISNADKSKKMPQTNPFLVQDFIKKSIIRHQLIDNMRYTRQGKIQFTTKDPICAVQLLSLSKFMEIDVSTEVIWENISARFLVTDIPSTTPLEELAKEIQDKNDCLVVELRHFVKLNSNKAISPVLITILGTTVPETIKLWFIRQRIQPFVDRPRQCNKCFVYTHGTRTCDKNNICFCCGGDHIGPCQQPAKCVNCSGSHNAKSRSCPIYIQEQKILELKCHNHITIGEARRVFQQKNAKYAESVKTLSAVSNIEESLNAKFENLLKSINDSSPIINKFSDTHLKACNVIQTTALRIALGVPIWTPNVILLKLAGQEILSGKIKRLTMQFFIKQIATQPFSALFHTPGRIYSQLVEKDAESLRTTFRNLSCIPDHIISLPIFPHSNPNICEIFLKDFYFQNKELPSSLISSDFIECIQRFFPNHFIIATDGSKSHCHTSIAGFSWLQQFCYRIDPLNSVFTAEVLAICQALDELVIPETDILILSDSFSALSSLKNLYFHSPKVIQRLAAKIHIRENLNKKIALLWVPGHSGVSWNEKADSIAKQVSDFSPYIDWIASEDIFSHLKKQSLQITEENYHKSRYQLLIGNIQDILTISKWTGNRVQDRSIARIISKTITTPGLLSRFNLHPNPLCRICNEINDISHILLRCQKYASVRVILWRKLNIVSANITYDVLLSHVLVNKNHLLIFVQTLKYFDID</sequence>
<evidence type="ECO:0000313" key="2">
    <source>
        <dbReference type="EMBL" id="GBM09816.1"/>
    </source>
</evidence>
<dbReference type="InterPro" id="IPR002156">
    <property type="entry name" value="RNaseH_domain"/>
</dbReference>
<keyword evidence="3" id="KW-1185">Reference proteome</keyword>
<dbReference type="EMBL" id="BGPR01000276">
    <property type="protein sequence ID" value="GBM09816.1"/>
    <property type="molecule type" value="Genomic_DNA"/>
</dbReference>
<comment type="caution">
    <text evidence="2">The sequence shown here is derived from an EMBL/GenBank/DDBJ whole genome shotgun (WGS) entry which is preliminary data.</text>
</comment>
<dbReference type="PROSITE" id="PS50879">
    <property type="entry name" value="RNASE_H_1"/>
    <property type="match status" value="1"/>
</dbReference>
<dbReference type="InterPro" id="IPR012337">
    <property type="entry name" value="RNaseH-like_sf"/>
</dbReference>
<protein>
    <recommendedName>
        <fullName evidence="1">RNase H type-1 domain-containing protein</fullName>
    </recommendedName>
</protein>
<dbReference type="SUPFAM" id="SSF53098">
    <property type="entry name" value="Ribonuclease H-like"/>
    <property type="match status" value="1"/>
</dbReference>
<dbReference type="CDD" id="cd09276">
    <property type="entry name" value="Rnase_HI_RT_non_LTR"/>
    <property type="match status" value="1"/>
</dbReference>
<proteinExistence type="predicted"/>
<dbReference type="Gene3D" id="3.30.420.10">
    <property type="entry name" value="Ribonuclease H-like superfamily/Ribonuclease H"/>
    <property type="match status" value="1"/>
</dbReference>
<reference evidence="2 3" key="1">
    <citation type="journal article" date="2019" name="Sci. Rep.">
        <title>Orb-weaving spider Araneus ventricosus genome elucidates the spidroin gene catalogue.</title>
        <authorList>
            <person name="Kono N."/>
            <person name="Nakamura H."/>
            <person name="Ohtoshi R."/>
            <person name="Moran D.A.P."/>
            <person name="Shinohara A."/>
            <person name="Yoshida Y."/>
            <person name="Fujiwara M."/>
            <person name="Mori M."/>
            <person name="Tomita M."/>
            <person name="Arakawa K."/>
        </authorList>
    </citation>
    <scope>NUCLEOTIDE SEQUENCE [LARGE SCALE GENOMIC DNA]</scope>
</reference>
<dbReference type="GO" id="GO:0004523">
    <property type="term" value="F:RNA-DNA hybrid ribonuclease activity"/>
    <property type="evidence" value="ECO:0007669"/>
    <property type="project" value="InterPro"/>
</dbReference>
<dbReference type="Pfam" id="PF00075">
    <property type="entry name" value="RNase_H"/>
    <property type="match status" value="1"/>
</dbReference>
<name>A0A4Y2D132_ARAVE</name>
<dbReference type="OrthoDB" id="3039988at2759"/>
<dbReference type="AlphaFoldDB" id="A0A4Y2D132"/>
<evidence type="ECO:0000313" key="3">
    <source>
        <dbReference type="Proteomes" id="UP000499080"/>
    </source>
</evidence>